<dbReference type="PROSITE" id="PS50234">
    <property type="entry name" value="VWFA"/>
    <property type="match status" value="1"/>
</dbReference>
<comment type="caution">
    <text evidence="5">The sequence shown here is derived from an EMBL/GenBank/DDBJ whole genome shotgun (WGS) entry which is preliminary data.</text>
</comment>
<name>A0AAD1UUE5_EUPCR</name>
<dbReference type="EMBL" id="CAMPGE010013355">
    <property type="protein sequence ID" value="CAI2372094.1"/>
    <property type="molecule type" value="Genomic_DNA"/>
</dbReference>
<comment type="similarity">
    <text evidence="1">Belongs to the proteasome subunit S5A family.</text>
</comment>
<evidence type="ECO:0000313" key="5">
    <source>
        <dbReference type="EMBL" id="CAI2372094.1"/>
    </source>
</evidence>
<evidence type="ECO:0000313" key="6">
    <source>
        <dbReference type="Proteomes" id="UP001295684"/>
    </source>
</evidence>
<accession>A0AAD1UUE5</accession>
<dbReference type="InterPro" id="IPR027040">
    <property type="entry name" value="PSMD4"/>
</dbReference>
<feature type="compositionally biased region" description="Low complexity" evidence="3">
    <location>
        <begin position="309"/>
        <end position="329"/>
    </location>
</feature>
<dbReference type="GO" id="GO:0008540">
    <property type="term" value="C:proteasome regulatory particle, base subcomplex"/>
    <property type="evidence" value="ECO:0007669"/>
    <property type="project" value="TreeGrafter"/>
</dbReference>
<dbReference type="Pfam" id="PF13519">
    <property type="entry name" value="VWA_2"/>
    <property type="match status" value="1"/>
</dbReference>
<dbReference type="InterPro" id="IPR036465">
    <property type="entry name" value="vWFA_dom_sf"/>
</dbReference>
<dbReference type="GO" id="GO:0031593">
    <property type="term" value="F:polyubiquitin modification-dependent protein binding"/>
    <property type="evidence" value="ECO:0007669"/>
    <property type="project" value="TreeGrafter"/>
</dbReference>
<dbReference type="Gene3D" id="1.10.287.3990">
    <property type="match status" value="1"/>
</dbReference>
<dbReference type="GO" id="GO:0005634">
    <property type="term" value="C:nucleus"/>
    <property type="evidence" value="ECO:0007669"/>
    <property type="project" value="TreeGrafter"/>
</dbReference>
<gene>
    <name evidence="5" type="ORF">ECRASSUSDP1_LOCUS13421</name>
</gene>
<dbReference type="FunFam" id="3.40.50.410:FF:000005">
    <property type="entry name" value="26S proteasome non-ATPase regulatory subunit 4"/>
    <property type="match status" value="1"/>
</dbReference>
<keyword evidence="2" id="KW-0647">Proteasome</keyword>
<feature type="region of interest" description="Disordered" evidence="3">
    <location>
        <begin position="242"/>
        <end position="341"/>
    </location>
</feature>
<dbReference type="Proteomes" id="UP001295684">
    <property type="component" value="Unassembled WGS sequence"/>
</dbReference>
<dbReference type="Gene3D" id="3.40.50.410">
    <property type="entry name" value="von Willebrand factor, type A domain"/>
    <property type="match status" value="1"/>
</dbReference>
<feature type="compositionally biased region" description="Acidic residues" evidence="3">
    <location>
        <begin position="284"/>
        <end position="300"/>
    </location>
</feature>
<reference evidence="5" key="1">
    <citation type="submission" date="2023-07" db="EMBL/GenBank/DDBJ databases">
        <authorList>
            <consortium name="AG Swart"/>
            <person name="Singh M."/>
            <person name="Singh A."/>
            <person name="Seah K."/>
            <person name="Emmerich C."/>
        </authorList>
    </citation>
    <scope>NUCLEOTIDE SEQUENCE</scope>
    <source>
        <strain evidence="5">DP1</strain>
    </source>
</reference>
<dbReference type="PANTHER" id="PTHR10223:SF0">
    <property type="entry name" value="26S PROTEASOME NON-ATPASE REGULATORY SUBUNIT 4"/>
    <property type="match status" value="1"/>
</dbReference>
<feature type="region of interest" description="Disordered" evidence="3">
    <location>
        <begin position="361"/>
        <end position="388"/>
    </location>
</feature>
<evidence type="ECO:0000256" key="3">
    <source>
        <dbReference type="SAM" id="MobiDB-lite"/>
    </source>
</evidence>
<sequence length="388" mass="42155">MGLEAVMLCIDNSEWTRNGDYKPSRFEGQQDAANLICDAKTQQNPESTLGMMTMAGKRPEIFLTQTNDVGRLLSTISKMPIHGYIDLPRAVKIAQLSLKHRQNKNQKQRIIAFVGSPIEGFEDNDFKKLGKQLRKNDVAIDVVNFGHPENIPLLTTLVENTNKNENSHIIEINYGANIADTIITSPLVAYDMGGDVAPSAEGGEAPGATGASAGGQFAEYGGIDPNIDPELAMAIRISLEEEKNKNNQDADANKDSDAKPAEGAADKEGDAQMEAKEEAPAEAANEEEDMGEDEDYEAALEEAKRLSMEGPGQTTEQTAGQTAGQPAQEAENKPEEDLEGVINEEFLGELMQDLGVPMTDDAIKGCLEDENKKDPKDKGKDEDKKEDK</sequence>
<dbReference type="AlphaFoldDB" id="A0AAD1UUE5"/>
<keyword evidence="6" id="KW-1185">Reference proteome</keyword>
<dbReference type="InterPro" id="IPR003903">
    <property type="entry name" value="UIM_dom"/>
</dbReference>
<protein>
    <recommendedName>
        <fullName evidence="4">VWFA domain-containing protein</fullName>
    </recommendedName>
</protein>
<dbReference type="PROSITE" id="PS50330">
    <property type="entry name" value="UIM"/>
    <property type="match status" value="1"/>
</dbReference>
<dbReference type="SMART" id="SM00327">
    <property type="entry name" value="VWA"/>
    <property type="match status" value="1"/>
</dbReference>
<dbReference type="GO" id="GO:0005829">
    <property type="term" value="C:cytosol"/>
    <property type="evidence" value="ECO:0007669"/>
    <property type="project" value="TreeGrafter"/>
</dbReference>
<organism evidence="5 6">
    <name type="scientific">Euplotes crassus</name>
    <dbReference type="NCBI Taxonomy" id="5936"/>
    <lineage>
        <taxon>Eukaryota</taxon>
        <taxon>Sar</taxon>
        <taxon>Alveolata</taxon>
        <taxon>Ciliophora</taxon>
        <taxon>Intramacronucleata</taxon>
        <taxon>Spirotrichea</taxon>
        <taxon>Hypotrichia</taxon>
        <taxon>Euplotida</taxon>
        <taxon>Euplotidae</taxon>
        <taxon>Moneuplotes</taxon>
    </lineage>
</organism>
<evidence type="ECO:0000259" key="4">
    <source>
        <dbReference type="PROSITE" id="PS50234"/>
    </source>
</evidence>
<dbReference type="InterPro" id="IPR002035">
    <property type="entry name" value="VWF_A"/>
</dbReference>
<evidence type="ECO:0000256" key="2">
    <source>
        <dbReference type="ARBA" id="ARBA00022942"/>
    </source>
</evidence>
<feature type="compositionally biased region" description="Basic and acidic residues" evidence="3">
    <location>
        <begin position="242"/>
        <end position="279"/>
    </location>
</feature>
<dbReference type="SUPFAM" id="SSF53300">
    <property type="entry name" value="vWA-like"/>
    <property type="match status" value="1"/>
</dbReference>
<dbReference type="GO" id="GO:0043161">
    <property type="term" value="P:proteasome-mediated ubiquitin-dependent protein catabolic process"/>
    <property type="evidence" value="ECO:0007669"/>
    <property type="project" value="TreeGrafter"/>
</dbReference>
<feature type="domain" description="VWFA" evidence="4">
    <location>
        <begin position="5"/>
        <end position="187"/>
    </location>
</feature>
<dbReference type="PANTHER" id="PTHR10223">
    <property type="entry name" value="26S PROTEASOME NON-ATPASE REGULATORY SUBUNIT 4"/>
    <property type="match status" value="1"/>
</dbReference>
<proteinExistence type="inferred from homology"/>
<evidence type="ECO:0000256" key="1">
    <source>
        <dbReference type="ARBA" id="ARBA00005574"/>
    </source>
</evidence>